<dbReference type="SUPFAM" id="SSF51905">
    <property type="entry name" value="FAD/NAD(P)-binding domain"/>
    <property type="match status" value="1"/>
</dbReference>
<dbReference type="Pfam" id="PF01266">
    <property type="entry name" value="DAO"/>
    <property type="match status" value="1"/>
</dbReference>
<accession>A0A4V1A2J7</accession>
<evidence type="ECO:0000313" key="6">
    <source>
        <dbReference type="EMBL" id="QBK06289.1"/>
    </source>
</evidence>
<dbReference type="InterPro" id="IPR017741">
    <property type="entry name" value="FAD-dependent_OxRdtase_HpnW"/>
</dbReference>
<dbReference type="KEGG" id="hgr:DW355_00150"/>
<evidence type="ECO:0000313" key="7">
    <source>
        <dbReference type="Proteomes" id="UP000292939"/>
    </source>
</evidence>
<dbReference type="NCBIfam" id="TIGR03364">
    <property type="entry name" value="HpnW_proposed"/>
    <property type="match status" value="1"/>
</dbReference>
<evidence type="ECO:0000256" key="3">
    <source>
        <dbReference type="ARBA" id="ARBA00022630"/>
    </source>
</evidence>
<gene>
    <name evidence="6" type="ORF">DW355_00150</name>
</gene>
<evidence type="ECO:0000256" key="2">
    <source>
        <dbReference type="ARBA" id="ARBA00009410"/>
    </source>
</evidence>
<feature type="domain" description="FAD dependent oxidoreductase" evidence="5">
    <location>
        <begin position="19"/>
        <end position="383"/>
    </location>
</feature>
<dbReference type="PANTHER" id="PTHR13847:SF286">
    <property type="entry name" value="D-AMINO ACID DEHYDROGENASE"/>
    <property type="match status" value="1"/>
</dbReference>
<dbReference type="PANTHER" id="PTHR13847">
    <property type="entry name" value="SARCOSINE DEHYDROGENASE-RELATED"/>
    <property type="match status" value="1"/>
</dbReference>
<organism evidence="6 7">
    <name type="scientific">Hylemonella gracilis</name>
    <dbReference type="NCBI Taxonomy" id="80880"/>
    <lineage>
        <taxon>Bacteria</taxon>
        <taxon>Pseudomonadati</taxon>
        <taxon>Pseudomonadota</taxon>
        <taxon>Betaproteobacteria</taxon>
        <taxon>Burkholderiales</taxon>
        <taxon>Comamonadaceae</taxon>
        <taxon>Hylemonella</taxon>
    </lineage>
</organism>
<evidence type="ECO:0000256" key="4">
    <source>
        <dbReference type="ARBA" id="ARBA00023002"/>
    </source>
</evidence>
<keyword evidence="4" id="KW-0560">Oxidoreductase</keyword>
<dbReference type="AlphaFoldDB" id="A0A4V1A2J7"/>
<dbReference type="Gene3D" id="3.30.9.10">
    <property type="entry name" value="D-Amino Acid Oxidase, subunit A, domain 2"/>
    <property type="match status" value="1"/>
</dbReference>
<dbReference type="GO" id="GO:0005737">
    <property type="term" value="C:cytoplasm"/>
    <property type="evidence" value="ECO:0007669"/>
    <property type="project" value="TreeGrafter"/>
</dbReference>
<proteinExistence type="inferred from homology"/>
<dbReference type="GO" id="GO:0016491">
    <property type="term" value="F:oxidoreductase activity"/>
    <property type="evidence" value="ECO:0007669"/>
    <property type="project" value="UniProtKB-KW"/>
</dbReference>
<evidence type="ECO:0000259" key="5">
    <source>
        <dbReference type="Pfam" id="PF01266"/>
    </source>
</evidence>
<dbReference type="InterPro" id="IPR006076">
    <property type="entry name" value="FAD-dep_OxRdtase"/>
</dbReference>
<reference evidence="6 7" key="1">
    <citation type="submission" date="2018-07" db="EMBL/GenBank/DDBJ databases">
        <title>Exploring interactions and the metabolic potential of the ultra-small soil bacteria Hylemonella gracilis.</title>
        <authorList>
            <person name="Tyc O."/>
            <person name="Kulkarni P."/>
            <person name="Gawehns F."/>
            <person name="Hundscheid M."/>
            <person name="Zweers H."/>
            <person name="Garbeva P."/>
        </authorList>
    </citation>
    <scope>NUCLEOTIDE SEQUENCE [LARGE SCALE GENOMIC DNA]</scope>
    <source>
        <strain evidence="6 7">NS1</strain>
    </source>
</reference>
<protein>
    <submittedName>
        <fullName evidence="6">TIGR03364 family FAD-dependent oxidoreductase</fullName>
    </submittedName>
</protein>
<dbReference type="InterPro" id="IPR036188">
    <property type="entry name" value="FAD/NAD-bd_sf"/>
</dbReference>
<name>A0A4V1A2J7_9BURK</name>
<comment type="cofactor">
    <cofactor evidence="1">
        <name>FAD</name>
        <dbReference type="ChEBI" id="CHEBI:57692"/>
    </cofactor>
</comment>
<dbReference type="Proteomes" id="UP000292939">
    <property type="component" value="Chromosome"/>
</dbReference>
<dbReference type="EMBL" id="CP031395">
    <property type="protein sequence ID" value="QBK06289.1"/>
    <property type="molecule type" value="Genomic_DNA"/>
</dbReference>
<keyword evidence="3" id="KW-0285">Flavoprotein</keyword>
<comment type="similarity">
    <text evidence="2">Belongs to the DadA oxidoreductase family.</text>
</comment>
<sequence length="390" mass="41762">MNFSKVGSMAQSMSNKHYDLVVVGAGVVGLMTAFAARQRGLKVAVVERTAQSIGASIRNFGFVTVTGQRRGEHWRRAMKTRDAWLAIAPQAGIPVIHPGLYLTAQRPEALAVVEAFLRTEMGEGCELLTPAQTQARFGQTALGPHLAALYSPHERRVESREAIPKLAAWLQAAQGVDFHWRTVVHGVDLPTVATSRGVLRADHCVVCPGHELNALYPEAIEQARIRMSTLQMMRVRPAVPVHLPAALMSDLSLVRYEGYSELPEAAPLLQRLQAEQGEHLKQGVHLIVVQSADGSLVVGDSHVYGDAEAPFGSTAVDELILDELRRVLPVAGSEGAVVIERWTGTYASAADVVFKTSPSQGVALGIVTGGTGASTSYAFAEELLALALGA</sequence>
<dbReference type="Gene3D" id="3.50.50.60">
    <property type="entry name" value="FAD/NAD(P)-binding domain"/>
    <property type="match status" value="1"/>
</dbReference>
<evidence type="ECO:0000256" key="1">
    <source>
        <dbReference type="ARBA" id="ARBA00001974"/>
    </source>
</evidence>
<dbReference type="OrthoDB" id="9799943at2"/>